<feature type="transmembrane region" description="Helical" evidence="6">
    <location>
        <begin position="123"/>
        <end position="142"/>
    </location>
</feature>
<dbReference type="PANTHER" id="PTHR30250:SF11">
    <property type="entry name" value="O-ANTIGEN TRANSPORTER-RELATED"/>
    <property type="match status" value="1"/>
</dbReference>
<feature type="transmembrane region" description="Helical" evidence="6">
    <location>
        <begin position="50"/>
        <end position="73"/>
    </location>
</feature>
<accession>A0ABX2G1Z7</accession>
<dbReference type="RefSeq" id="WP_173804440.1">
    <property type="nucleotide sequence ID" value="NZ_JABSNM010000004.1"/>
</dbReference>
<gene>
    <name evidence="7" type="ORF">HNQ01_001175</name>
</gene>
<reference evidence="7 8" key="1">
    <citation type="submission" date="2020-05" db="EMBL/GenBank/DDBJ databases">
        <title>Genomic Encyclopedia of Type Strains, Phase IV (KMG-V): Genome sequencing to study the core and pangenomes of soil and plant-associated prokaryotes.</title>
        <authorList>
            <person name="Whitman W."/>
        </authorList>
    </citation>
    <scope>NUCLEOTIDE SEQUENCE [LARGE SCALE GENOMIC DNA]</scope>
    <source>
        <strain evidence="7 8">C29</strain>
    </source>
</reference>
<protein>
    <submittedName>
        <fullName evidence="7">O-antigen/teichoic acid export membrane protein</fullName>
    </submittedName>
</protein>
<feature type="transmembrane region" description="Helical" evidence="6">
    <location>
        <begin position="346"/>
        <end position="366"/>
    </location>
</feature>
<feature type="transmembrane region" description="Helical" evidence="6">
    <location>
        <begin position="306"/>
        <end position="326"/>
    </location>
</feature>
<evidence type="ECO:0000256" key="5">
    <source>
        <dbReference type="ARBA" id="ARBA00023136"/>
    </source>
</evidence>
<evidence type="ECO:0000256" key="4">
    <source>
        <dbReference type="ARBA" id="ARBA00022989"/>
    </source>
</evidence>
<keyword evidence="5 6" id="KW-0472">Membrane</keyword>
<name>A0ABX2G1Z7_9BURK</name>
<dbReference type="Pfam" id="PF01943">
    <property type="entry name" value="Polysacc_synt"/>
    <property type="match status" value="1"/>
</dbReference>
<keyword evidence="3 6" id="KW-0812">Transmembrane</keyword>
<feature type="transmembrane region" description="Helical" evidence="6">
    <location>
        <begin position="181"/>
        <end position="200"/>
    </location>
</feature>
<keyword evidence="8" id="KW-1185">Reference proteome</keyword>
<organism evidence="7 8">
    <name type="scientific">Sphaerotilus uruguayifluvii</name>
    <dbReference type="NCBI Taxonomy" id="2735897"/>
    <lineage>
        <taxon>Bacteria</taxon>
        <taxon>Pseudomonadati</taxon>
        <taxon>Pseudomonadota</taxon>
        <taxon>Betaproteobacteria</taxon>
        <taxon>Burkholderiales</taxon>
        <taxon>Sphaerotilaceae</taxon>
        <taxon>Sphaerotilus</taxon>
    </lineage>
</organism>
<comment type="caution">
    <text evidence="7">The sequence shown here is derived from an EMBL/GenBank/DDBJ whole genome shotgun (WGS) entry which is preliminary data.</text>
</comment>
<dbReference type="InterPro" id="IPR050833">
    <property type="entry name" value="Poly_Biosynth_Transport"/>
</dbReference>
<evidence type="ECO:0000256" key="1">
    <source>
        <dbReference type="ARBA" id="ARBA00004651"/>
    </source>
</evidence>
<feature type="transmembrane region" description="Helical" evidence="6">
    <location>
        <begin position="154"/>
        <end position="175"/>
    </location>
</feature>
<dbReference type="PANTHER" id="PTHR30250">
    <property type="entry name" value="PST FAMILY PREDICTED COLANIC ACID TRANSPORTER"/>
    <property type="match status" value="1"/>
</dbReference>
<evidence type="ECO:0000313" key="8">
    <source>
        <dbReference type="Proteomes" id="UP001516061"/>
    </source>
</evidence>
<proteinExistence type="predicted"/>
<comment type="subcellular location">
    <subcellularLocation>
        <location evidence="1">Cell membrane</location>
        <topology evidence="1">Multi-pass membrane protein</topology>
    </subcellularLocation>
</comment>
<evidence type="ECO:0000256" key="3">
    <source>
        <dbReference type="ARBA" id="ARBA00022692"/>
    </source>
</evidence>
<feature type="transmembrane region" description="Helical" evidence="6">
    <location>
        <begin position="378"/>
        <end position="395"/>
    </location>
</feature>
<dbReference type="EMBL" id="JABSNM010000004">
    <property type="protein sequence ID" value="NRT55463.1"/>
    <property type="molecule type" value="Genomic_DNA"/>
</dbReference>
<keyword evidence="2" id="KW-1003">Cell membrane</keyword>
<feature type="transmembrane region" description="Helical" evidence="6">
    <location>
        <begin position="435"/>
        <end position="453"/>
    </location>
</feature>
<feature type="transmembrane region" description="Helical" evidence="6">
    <location>
        <begin position="401"/>
        <end position="423"/>
    </location>
</feature>
<sequence length="514" mass="55445">MSNQFGAKAMFRSALLSTGSTYVVYAAGLVTSMLIARGLGPADYGRYAYLVWLSGMLVLLMNHGLTTSAIRFVSESLGRDSRVDAQAVHRWFQKRQGWSLAVVGAIFLAALPVLRPAGWEGHLALFAGVALLASFSKAWYLFSISVAKGYGRFGIEAGSVSLLALVNLAGAGVLALMGAPLSGYMLLFLFVSIAHPMMAARQLRQAEIRKGGREVEPGLLERVRPHLMWTMISTLVAAFSNKAVETYLLNRLAGAEAVGFFTIAATLARGGVELLSSGLTTVLMPMLANAYGAGGQERVNRIGSDSVRYFHFLGLLLTGIGFYWATPVIELTYGERYAPATFALQMMVIVRGLTLSYAAFGALLTVTDNQRLRAAESGFAIVVSAGMALWLVPTHGLQGAIYAHMLSTTAVFLFTFACVRVVLKMPLPLGDLLRMSASALCAFALSMGALALTEHPTPMHHLLVGVLYVLTYLAGTLVFKVWNQHDLAMLGQLGQRVPAFKRLAFLLVPWARHV</sequence>
<keyword evidence="4 6" id="KW-1133">Transmembrane helix</keyword>
<feature type="transmembrane region" description="Helical" evidence="6">
    <location>
        <begin position="459"/>
        <end position="479"/>
    </location>
</feature>
<evidence type="ECO:0000256" key="6">
    <source>
        <dbReference type="SAM" id="Phobius"/>
    </source>
</evidence>
<evidence type="ECO:0000256" key="2">
    <source>
        <dbReference type="ARBA" id="ARBA00022475"/>
    </source>
</evidence>
<dbReference type="InterPro" id="IPR002797">
    <property type="entry name" value="Polysacc_synth"/>
</dbReference>
<evidence type="ECO:0000313" key="7">
    <source>
        <dbReference type="EMBL" id="NRT55463.1"/>
    </source>
</evidence>
<dbReference type="Proteomes" id="UP001516061">
    <property type="component" value="Unassembled WGS sequence"/>
</dbReference>
<feature type="transmembrane region" description="Helical" evidence="6">
    <location>
        <begin position="98"/>
        <end position="117"/>
    </location>
</feature>